<dbReference type="InterPro" id="IPR011706">
    <property type="entry name" value="Cu-oxidase_C"/>
</dbReference>
<gene>
    <name evidence="4" type="ORF">SAMN05444339_1195</name>
</gene>
<evidence type="ECO:0000313" key="4">
    <source>
        <dbReference type="EMBL" id="SHF88940.1"/>
    </source>
</evidence>
<evidence type="ECO:0000256" key="1">
    <source>
        <dbReference type="ARBA" id="ARBA00022723"/>
    </source>
</evidence>
<evidence type="ECO:0000256" key="2">
    <source>
        <dbReference type="SAM" id="MobiDB-lite"/>
    </source>
</evidence>
<dbReference type="STRING" id="366533.SAMN05444339_1195"/>
<protein>
    <submittedName>
        <fullName evidence="4">Multicopper oxidase</fullName>
    </submittedName>
</protein>
<dbReference type="EMBL" id="FQUE01000019">
    <property type="protein sequence ID" value="SHF88940.1"/>
    <property type="molecule type" value="Genomic_DNA"/>
</dbReference>
<dbReference type="PANTHER" id="PTHR48267:SF1">
    <property type="entry name" value="BILIRUBIN OXIDASE"/>
    <property type="match status" value="1"/>
</dbReference>
<keyword evidence="1" id="KW-0479">Metal-binding</keyword>
<dbReference type="AlphaFoldDB" id="A0A1M5FBF2"/>
<feature type="compositionally biased region" description="Polar residues" evidence="2">
    <location>
        <begin position="241"/>
        <end position="258"/>
    </location>
</feature>
<keyword evidence="5" id="KW-1185">Reference proteome</keyword>
<dbReference type="Gene3D" id="2.60.40.420">
    <property type="entry name" value="Cupredoxins - blue copper proteins"/>
    <property type="match status" value="3"/>
</dbReference>
<feature type="region of interest" description="Disordered" evidence="2">
    <location>
        <begin position="233"/>
        <end position="258"/>
    </location>
</feature>
<dbReference type="InterPro" id="IPR045087">
    <property type="entry name" value="Cu-oxidase_fam"/>
</dbReference>
<feature type="domain" description="Plastocyanin-like" evidence="3">
    <location>
        <begin position="620"/>
        <end position="718"/>
    </location>
</feature>
<sequence length="773" mass="85890">MYLPFNASRRRQREAQNARNNRAEIVKALSTGEVSRRELMKWGIFTATGALANVNGLSPFATSAWAQEDTGVPLSPTFGVQPFTQPLKRLDLQTPETLTPIMRGGEIDVAFPAGTGELAGRRMSYHTDYLMSGRLMYGNATTGRGPLEGRPPGAYFAHQRWAEYLPQKGYVMSLVPTAPTWGFHPDLPVQEENKVWTFCKGHGTQATTKPPLIKIRYGEPVLFRHYNGLPEQESKNGGFGSHSQSTHNHNAHNASASDGASNAHFFPGQFYDYHWSTTLARADTINKTMTDRRASGPDGNGGLVHVKGDYRELQSSLWFHDHRFFYTAENVYKGHLGAINMYSGPDRGNEVLNDGVNKRLPSGSLLDWGNIDFDVNLVISDAGLDEEGQYFFDIFNTDGFLGDLMMVNFGYKPFMEVLPRKYRFRLLNACMSRFIRLQLRTALGDAVPMTLIATDGNLLPRPFSLNLLDTMGVAERFDIVVDFSSFAVGQRINMINLITHTSGRGPKGQVNYKVADNGRSGDPATGSLLQFRIVDSVESVDVPGVTHYASQPDPSQVPGRLTDQIPVVEPTRVRLIELRRGQENPIDPATGDCNPSCMRREIYPWSMRVNGDNLGGFNANHISALVPKPGEVEHWVLRNPSSGWDHPVHLHFEEGVTIDRGGKAMSKTEKLARKDVWRLGEAGEVRMQVRFGEYGGAYVSHCHNTVHEDSAMIMRFDILTDPNNPYSSRTHSAVMPTPNPTPEGVTYTTPELLPEGNPFDPGFQPFPVIPPLP</sequence>
<dbReference type="PANTHER" id="PTHR48267">
    <property type="entry name" value="CUPREDOXIN SUPERFAMILY PROTEIN"/>
    <property type="match status" value="1"/>
</dbReference>
<dbReference type="PROSITE" id="PS00080">
    <property type="entry name" value="MULTICOPPER_OXIDASE2"/>
    <property type="match status" value="1"/>
</dbReference>
<evidence type="ECO:0000259" key="3">
    <source>
        <dbReference type="Pfam" id="PF07731"/>
    </source>
</evidence>
<dbReference type="InterPro" id="IPR002355">
    <property type="entry name" value="Cu_oxidase_Cu_BS"/>
</dbReference>
<dbReference type="Pfam" id="PF07731">
    <property type="entry name" value="Cu-oxidase_2"/>
    <property type="match status" value="1"/>
</dbReference>
<dbReference type="OrthoDB" id="9757546at2"/>
<proteinExistence type="predicted"/>
<accession>A0A1M5FBF2</accession>
<dbReference type="InterPro" id="IPR008972">
    <property type="entry name" value="Cupredoxin"/>
</dbReference>
<dbReference type="GO" id="GO:0016491">
    <property type="term" value="F:oxidoreductase activity"/>
    <property type="evidence" value="ECO:0007669"/>
    <property type="project" value="InterPro"/>
</dbReference>
<dbReference type="RefSeq" id="WP_072858852.1">
    <property type="nucleotide sequence ID" value="NZ_FQUE01000019.1"/>
</dbReference>
<reference evidence="5" key="1">
    <citation type="submission" date="2016-11" db="EMBL/GenBank/DDBJ databases">
        <authorList>
            <person name="Varghese N."/>
            <person name="Submissions S."/>
        </authorList>
    </citation>
    <scope>NUCLEOTIDE SEQUENCE [LARGE SCALE GENOMIC DNA]</scope>
    <source>
        <strain evidence="5">DSM 29326</strain>
    </source>
</reference>
<dbReference type="Proteomes" id="UP000183987">
    <property type="component" value="Unassembled WGS sequence"/>
</dbReference>
<organism evidence="4 5">
    <name type="scientific">Loktanella atrilutea</name>
    <dbReference type="NCBI Taxonomy" id="366533"/>
    <lineage>
        <taxon>Bacteria</taxon>
        <taxon>Pseudomonadati</taxon>
        <taxon>Pseudomonadota</taxon>
        <taxon>Alphaproteobacteria</taxon>
        <taxon>Rhodobacterales</taxon>
        <taxon>Roseobacteraceae</taxon>
        <taxon>Loktanella</taxon>
    </lineage>
</organism>
<name>A0A1M5FBF2_LOKAT</name>
<dbReference type="SUPFAM" id="SSF49503">
    <property type="entry name" value="Cupredoxins"/>
    <property type="match status" value="2"/>
</dbReference>
<evidence type="ECO:0000313" key="5">
    <source>
        <dbReference type="Proteomes" id="UP000183987"/>
    </source>
</evidence>
<dbReference type="GO" id="GO:0005507">
    <property type="term" value="F:copper ion binding"/>
    <property type="evidence" value="ECO:0007669"/>
    <property type="project" value="InterPro"/>
</dbReference>